<name>A0A382U7V3_9ZZZZ</name>
<organism evidence="4">
    <name type="scientific">marine metagenome</name>
    <dbReference type="NCBI Taxonomy" id="408172"/>
    <lineage>
        <taxon>unclassified sequences</taxon>
        <taxon>metagenomes</taxon>
        <taxon>ecological metagenomes</taxon>
    </lineage>
</organism>
<evidence type="ECO:0000313" key="4">
    <source>
        <dbReference type="EMBL" id="SVD30369.1"/>
    </source>
</evidence>
<feature type="domain" description="Orn/DAP/Arg decarboxylase 2 N-terminal" evidence="3">
    <location>
        <begin position="51"/>
        <end position="128"/>
    </location>
</feature>
<dbReference type="GO" id="GO:0008836">
    <property type="term" value="F:diaminopimelate decarboxylase activity"/>
    <property type="evidence" value="ECO:0007669"/>
    <property type="project" value="TreeGrafter"/>
</dbReference>
<proteinExistence type="predicted"/>
<reference evidence="4" key="1">
    <citation type="submission" date="2018-05" db="EMBL/GenBank/DDBJ databases">
        <authorList>
            <person name="Lanie J.A."/>
            <person name="Ng W.-L."/>
            <person name="Kazmierczak K.M."/>
            <person name="Andrzejewski T.M."/>
            <person name="Davidsen T.M."/>
            <person name="Wayne K.J."/>
            <person name="Tettelin H."/>
            <person name="Glass J.I."/>
            <person name="Rusch D."/>
            <person name="Podicherti R."/>
            <person name="Tsui H.-C.T."/>
            <person name="Winkler M.E."/>
        </authorList>
    </citation>
    <scope>NUCLEOTIDE SEQUENCE</scope>
</reference>
<dbReference type="SUPFAM" id="SSF51419">
    <property type="entry name" value="PLP-binding barrel"/>
    <property type="match status" value="1"/>
</dbReference>
<dbReference type="PROSITE" id="PS00878">
    <property type="entry name" value="ODR_DC_2_1"/>
    <property type="match status" value="1"/>
</dbReference>
<dbReference type="PANTHER" id="PTHR43727:SF2">
    <property type="entry name" value="GROUP IV DECARBOXYLASE"/>
    <property type="match status" value="1"/>
</dbReference>
<evidence type="ECO:0000259" key="3">
    <source>
        <dbReference type="Pfam" id="PF02784"/>
    </source>
</evidence>
<gene>
    <name evidence="4" type="ORF">METZ01_LOCUS383223</name>
</gene>
<dbReference type="EMBL" id="UINC01142183">
    <property type="protein sequence ID" value="SVD30369.1"/>
    <property type="molecule type" value="Genomic_DNA"/>
</dbReference>
<dbReference type="Pfam" id="PF02784">
    <property type="entry name" value="Orn_Arg_deC_N"/>
    <property type="match status" value="1"/>
</dbReference>
<evidence type="ECO:0000256" key="1">
    <source>
        <dbReference type="ARBA" id="ARBA00001933"/>
    </source>
</evidence>
<dbReference type="InterPro" id="IPR029066">
    <property type="entry name" value="PLP-binding_barrel"/>
</dbReference>
<protein>
    <recommendedName>
        <fullName evidence="3">Orn/DAP/Arg decarboxylase 2 N-terminal domain-containing protein</fullName>
    </recommendedName>
</protein>
<evidence type="ECO:0000256" key="2">
    <source>
        <dbReference type="ARBA" id="ARBA00022898"/>
    </source>
</evidence>
<dbReference type="PRINTS" id="PR01179">
    <property type="entry name" value="ODADCRBXLASE"/>
</dbReference>
<dbReference type="PANTHER" id="PTHR43727">
    <property type="entry name" value="DIAMINOPIMELATE DECARBOXYLASE"/>
    <property type="match status" value="1"/>
</dbReference>
<accession>A0A382U7V3</accession>
<dbReference type="InterPro" id="IPR000183">
    <property type="entry name" value="Orn/DAP/Arg_de-COase"/>
</dbReference>
<keyword evidence="2" id="KW-0663">Pyridoxal phosphate</keyword>
<dbReference type="AlphaFoldDB" id="A0A382U7V3"/>
<dbReference type="GO" id="GO:0009089">
    <property type="term" value="P:lysine biosynthetic process via diaminopimelate"/>
    <property type="evidence" value="ECO:0007669"/>
    <property type="project" value="TreeGrafter"/>
</dbReference>
<dbReference type="Gene3D" id="3.20.20.10">
    <property type="entry name" value="Alanine racemase"/>
    <property type="match status" value="1"/>
</dbReference>
<sequence length="137" mass="15563">MLRSSERLNDAWWLRKQSELHDIAKVHHNAYVYDLDSLKSAAAQLLGLKSVKRVLYAVKANFNPAIIRTLAATGIDFDCVSPGEIEHVEAVLPDLDKDRILFTPNFAPRAEYEWAIGRGLTVTLDNLFPLQTWPELF</sequence>
<dbReference type="InterPro" id="IPR022653">
    <property type="entry name" value="De-COase2_pyr-phos_BS"/>
</dbReference>
<feature type="non-terminal residue" evidence="4">
    <location>
        <position position="137"/>
    </location>
</feature>
<comment type="cofactor">
    <cofactor evidence="1">
        <name>pyridoxal 5'-phosphate</name>
        <dbReference type="ChEBI" id="CHEBI:597326"/>
    </cofactor>
</comment>
<dbReference type="InterPro" id="IPR022644">
    <property type="entry name" value="De-COase2_N"/>
</dbReference>